<dbReference type="GO" id="GO:0008453">
    <property type="term" value="F:alanine-glyoxylate transaminase activity"/>
    <property type="evidence" value="ECO:0007669"/>
    <property type="project" value="TreeGrafter"/>
</dbReference>
<comment type="cofactor">
    <cofactor evidence="1 7">
        <name>pyridoxal 5'-phosphate</name>
        <dbReference type="ChEBI" id="CHEBI:597326"/>
    </cofactor>
</comment>
<dbReference type="KEGG" id="bsed:DN745_05970"/>
<evidence type="ECO:0000256" key="2">
    <source>
        <dbReference type="ARBA" id="ARBA00009236"/>
    </source>
</evidence>
<comment type="similarity">
    <text evidence="2">Belongs to the class-V pyridoxal-phosphate-dependent aminotransferase family.</text>
</comment>
<organism evidence="9 10">
    <name type="scientific">Bradymonas sediminis</name>
    <dbReference type="NCBI Taxonomy" id="1548548"/>
    <lineage>
        <taxon>Bacteria</taxon>
        <taxon>Deltaproteobacteria</taxon>
        <taxon>Bradymonadales</taxon>
        <taxon>Bradymonadaceae</taxon>
        <taxon>Bradymonas</taxon>
    </lineage>
</organism>
<dbReference type="InterPro" id="IPR000192">
    <property type="entry name" value="Aminotrans_V_dom"/>
</dbReference>
<dbReference type="SUPFAM" id="SSF53383">
    <property type="entry name" value="PLP-dependent transferases"/>
    <property type="match status" value="1"/>
</dbReference>
<dbReference type="Proteomes" id="UP000249799">
    <property type="component" value="Chromosome"/>
</dbReference>
<feature type="domain" description="Aminotransferase class V" evidence="8">
    <location>
        <begin position="36"/>
        <end position="220"/>
    </location>
</feature>
<evidence type="ECO:0000256" key="1">
    <source>
        <dbReference type="ARBA" id="ARBA00001933"/>
    </source>
</evidence>
<evidence type="ECO:0000313" key="10">
    <source>
        <dbReference type="Proteomes" id="UP000249799"/>
    </source>
</evidence>
<feature type="binding site" evidence="6">
    <location>
        <position position="353"/>
    </location>
    <ligand>
        <name>substrate</name>
    </ligand>
</feature>
<feature type="modified residue" description="N6-(pyridoxal phosphate)lysine" evidence="7">
    <location>
        <position position="197"/>
    </location>
</feature>
<evidence type="ECO:0000256" key="7">
    <source>
        <dbReference type="PIRSR" id="PIRSR000524-50"/>
    </source>
</evidence>
<keyword evidence="4 9" id="KW-0808">Transferase</keyword>
<keyword evidence="10" id="KW-1185">Reference proteome</keyword>
<dbReference type="PANTHER" id="PTHR21152">
    <property type="entry name" value="AMINOTRANSFERASE CLASS V"/>
    <property type="match status" value="1"/>
</dbReference>
<evidence type="ECO:0000256" key="4">
    <source>
        <dbReference type="ARBA" id="ARBA00022679"/>
    </source>
</evidence>
<evidence type="ECO:0000256" key="5">
    <source>
        <dbReference type="ARBA" id="ARBA00022898"/>
    </source>
</evidence>
<name>A0A2Z4FJN4_9DELT</name>
<dbReference type="Gene3D" id="3.40.640.10">
    <property type="entry name" value="Type I PLP-dependent aspartate aminotransferase-like (Major domain)"/>
    <property type="match status" value="1"/>
</dbReference>
<dbReference type="RefSeq" id="WP_111332980.1">
    <property type="nucleotide sequence ID" value="NZ_CP030032.1"/>
</dbReference>
<keyword evidence="5 7" id="KW-0663">Pyridoxal phosphate</keyword>
<evidence type="ECO:0000313" key="9">
    <source>
        <dbReference type="EMBL" id="AWV88908.1"/>
    </source>
</evidence>
<dbReference type="Gene3D" id="3.90.1150.10">
    <property type="entry name" value="Aspartate Aminotransferase, domain 1"/>
    <property type="match status" value="1"/>
</dbReference>
<sequence length="400" mass="42249">MSDRKLLMIPGPIELSPAVLTALKAAPPSHVAPDFIEIFGASLELMRQVWGAGPKSQPFIIAGSGTIAMEMAVANVVARGQRALVVNTGYFSARMAEMLRRRGVEVGEVGAPAGKAPSLEEIETALDSAQQDGRAYDALFATHVDTSTGVRVDAQAIARAADRRGLLSVFDGVCATAGEAFEMQSWGADIYLTASQKAIGAPPGLALMVFSERALEARKSLSEPPPMSVDIEQWSPIMQAYEARKGSYFSTPATSLVCALFASLSEITAFEASGQRGIGPRIAAHQRCADGMRAAWAALGLELFCEPDLSANTMSALRYPDGVDGARLLAGIKARGVVVAGGLYPGRQDEYFRVGHMGHVIERPSLLAKTVRAVGETLVENGHPADVEAALATLRERVGG</sequence>
<gene>
    <name evidence="9" type="ORF">DN745_05970</name>
</gene>
<accession>A0A2Z4FJN4</accession>
<protein>
    <submittedName>
        <fullName evidence="9">Alanine--glyoxylate aminotransferase family protein</fullName>
    </submittedName>
</protein>
<keyword evidence="3 9" id="KW-0032">Aminotransferase</keyword>
<dbReference type="InterPro" id="IPR015422">
    <property type="entry name" value="PyrdxlP-dep_Trfase_small"/>
</dbReference>
<dbReference type="PIRSF" id="PIRSF000524">
    <property type="entry name" value="SPT"/>
    <property type="match status" value="1"/>
</dbReference>
<evidence type="ECO:0000259" key="8">
    <source>
        <dbReference type="Pfam" id="PF00266"/>
    </source>
</evidence>
<dbReference type="InterPro" id="IPR015421">
    <property type="entry name" value="PyrdxlP-dep_Trfase_major"/>
</dbReference>
<reference evidence="9 10" key="1">
    <citation type="submission" date="2018-06" db="EMBL/GenBank/DDBJ databases">
        <title>Lujinxingia sediminis gen. nov. sp. nov., a new facultative anaerobic member of the class Deltaproteobacteria, and proposal of Lujinxingaceae fam. nov.</title>
        <authorList>
            <person name="Guo L.-Y."/>
            <person name="Li C.-M."/>
            <person name="Wang S."/>
            <person name="Du Z.-J."/>
        </authorList>
    </citation>
    <scope>NUCLEOTIDE SEQUENCE [LARGE SCALE GENOMIC DNA]</scope>
    <source>
        <strain evidence="9 10">FA350</strain>
    </source>
</reference>
<evidence type="ECO:0000256" key="6">
    <source>
        <dbReference type="PIRSR" id="PIRSR000524-1"/>
    </source>
</evidence>
<dbReference type="Pfam" id="PF00266">
    <property type="entry name" value="Aminotran_5"/>
    <property type="match status" value="1"/>
</dbReference>
<dbReference type="EMBL" id="CP030032">
    <property type="protein sequence ID" value="AWV88908.1"/>
    <property type="molecule type" value="Genomic_DNA"/>
</dbReference>
<dbReference type="OrthoDB" id="9766472at2"/>
<evidence type="ECO:0000256" key="3">
    <source>
        <dbReference type="ARBA" id="ARBA00022576"/>
    </source>
</evidence>
<dbReference type="GO" id="GO:0019265">
    <property type="term" value="P:glycine biosynthetic process, by transamination of glyoxylate"/>
    <property type="evidence" value="ECO:0007669"/>
    <property type="project" value="TreeGrafter"/>
</dbReference>
<dbReference type="GO" id="GO:0004760">
    <property type="term" value="F:L-serine-pyruvate transaminase activity"/>
    <property type="evidence" value="ECO:0007669"/>
    <property type="project" value="TreeGrafter"/>
</dbReference>
<dbReference type="InterPro" id="IPR015424">
    <property type="entry name" value="PyrdxlP-dep_Trfase"/>
</dbReference>
<dbReference type="InterPro" id="IPR024169">
    <property type="entry name" value="SP_NH2Trfase/AEP_transaminase"/>
</dbReference>
<dbReference type="PANTHER" id="PTHR21152:SF24">
    <property type="entry name" value="ALANINE--GLYOXYLATE AMINOTRANSFERASE 1"/>
    <property type="match status" value="1"/>
</dbReference>
<proteinExistence type="inferred from homology"/>
<dbReference type="AlphaFoldDB" id="A0A2Z4FJN4"/>